<comment type="caution">
    <text evidence="1">The sequence shown here is derived from an EMBL/GenBank/DDBJ whole genome shotgun (WGS) entry which is preliminary data.</text>
</comment>
<evidence type="ECO:0000313" key="1">
    <source>
        <dbReference type="EMBL" id="KAH3824850.1"/>
    </source>
</evidence>
<proteinExistence type="predicted"/>
<reference evidence="1" key="2">
    <citation type="submission" date="2020-11" db="EMBL/GenBank/DDBJ databases">
        <authorList>
            <person name="McCartney M.A."/>
            <person name="Auch B."/>
            <person name="Kono T."/>
            <person name="Mallez S."/>
            <person name="Becker A."/>
            <person name="Gohl D.M."/>
            <person name="Silverstein K.A.T."/>
            <person name="Koren S."/>
            <person name="Bechman K.B."/>
            <person name="Herman A."/>
            <person name="Abrahante J.E."/>
            <person name="Garbe J."/>
        </authorList>
    </citation>
    <scope>NUCLEOTIDE SEQUENCE</scope>
    <source>
        <strain evidence="1">Duluth1</strain>
        <tissue evidence="1">Whole animal</tissue>
    </source>
</reference>
<sequence>MALYHPLQPVRHRNYSLPCQAPNKTVSILRFRPVVHIHTSLEFGAKYGLVASPVVLQAFGQPSQDVPIALGLGTTWDWMAYRNGDTVG</sequence>
<dbReference type="Proteomes" id="UP000828390">
    <property type="component" value="Unassembled WGS sequence"/>
</dbReference>
<protein>
    <submittedName>
        <fullName evidence="1">Uncharacterized protein</fullName>
    </submittedName>
</protein>
<reference evidence="1" key="1">
    <citation type="journal article" date="2019" name="bioRxiv">
        <title>The Genome of the Zebra Mussel, Dreissena polymorpha: A Resource for Invasive Species Research.</title>
        <authorList>
            <person name="McCartney M.A."/>
            <person name="Auch B."/>
            <person name="Kono T."/>
            <person name="Mallez S."/>
            <person name="Zhang Y."/>
            <person name="Obille A."/>
            <person name="Becker A."/>
            <person name="Abrahante J.E."/>
            <person name="Garbe J."/>
            <person name="Badalamenti J.P."/>
            <person name="Herman A."/>
            <person name="Mangelson H."/>
            <person name="Liachko I."/>
            <person name="Sullivan S."/>
            <person name="Sone E.D."/>
            <person name="Koren S."/>
            <person name="Silverstein K.A.T."/>
            <person name="Beckman K.B."/>
            <person name="Gohl D.M."/>
        </authorList>
    </citation>
    <scope>NUCLEOTIDE SEQUENCE</scope>
    <source>
        <strain evidence="1">Duluth1</strain>
        <tissue evidence="1">Whole animal</tissue>
    </source>
</reference>
<dbReference type="AlphaFoldDB" id="A0A9D4GZZ3"/>
<keyword evidence="2" id="KW-1185">Reference proteome</keyword>
<name>A0A9D4GZZ3_DREPO</name>
<accession>A0A9D4GZZ3</accession>
<organism evidence="1 2">
    <name type="scientific">Dreissena polymorpha</name>
    <name type="common">Zebra mussel</name>
    <name type="synonym">Mytilus polymorpha</name>
    <dbReference type="NCBI Taxonomy" id="45954"/>
    <lineage>
        <taxon>Eukaryota</taxon>
        <taxon>Metazoa</taxon>
        <taxon>Spiralia</taxon>
        <taxon>Lophotrochozoa</taxon>
        <taxon>Mollusca</taxon>
        <taxon>Bivalvia</taxon>
        <taxon>Autobranchia</taxon>
        <taxon>Heteroconchia</taxon>
        <taxon>Euheterodonta</taxon>
        <taxon>Imparidentia</taxon>
        <taxon>Neoheterodontei</taxon>
        <taxon>Myida</taxon>
        <taxon>Dreissenoidea</taxon>
        <taxon>Dreissenidae</taxon>
        <taxon>Dreissena</taxon>
    </lineage>
</organism>
<gene>
    <name evidence="1" type="ORF">DPMN_126704</name>
</gene>
<dbReference type="EMBL" id="JAIWYP010000005">
    <property type="protein sequence ID" value="KAH3824850.1"/>
    <property type="molecule type" value="Genomic_DNA"/>
</dbReference>
<evidence type="ECO:0000313" key="2">
    <source>
        <dbReference type="Proteomes" id="UP000828390"/>
    </source>
</evidence>